<evidence type="ECO:0008006" key="4">
    <source>
        <dbReference type="Google" id="ProtNLM"/>
    </source>
</evidence>
<dbReference type="EMBL" id="LAZR01053907">
    <property type="protein sequence ID" value="KKK79703.1"/>
    <property type="molecule type" value="Genomic_DNA"/>
</dbReference>
<evidence type="ECO:0000259" key="1">
    <source>
        <dbReference type="PROSITE" id="PS51371"/>
    </source>
</evidence>
<dbReference type="Gene3D" id="1.10.3210.10">
    <property type="entry name" value="Hypothetical protein af1432"/>
    <property type="match status" value="1"/>
</dbReference>
<dbReference type="CDD" id="cd04623">
    <property type="entry name" value="CBS_pair_bac_euk"/>
    <property type="match status" value="1"/>
</dbReference>
<dbReference type="InterPro" id="IPR003607">
    <property type="entry name" value="HD/PDEase_dom"/>
</dbReference>
<dbReference type="InterPro" id="IPR037522">
    <property type="entry name" value="HD_GYP_dom"/>
</dbReference>
<feature type="non-terminal residue" evidence="3">
    <location>
        <position position="1"/>
    </location>
</feature>
<dbReference type="SUPFAM" id="SSF109604">
    <property type="entry name" value="HD-domain/PDEase-like"/>
    <property type="match status" value="1"/>
</dbReference>
<feature type="domain" description="HD-GYP" evidence="2">
    <location>
        <begin position="125"/>
        <end position="335"/>
    </location>
</feature>
<reference evidence="3" key="1">
    <citation type="journal article" date="2015" name="Nature">
        <title>Complex archaea that bridge the gap between prokaryotes and eukaryotes.</title>
        <authorList>
            <person name="Spang A."/>
            <person name="Saw J.H."/>
            <person name="Jorgensen S.L."/>
            <person name="Zaremba-Niedzwiedzka K."/>
            <person name="Martijn J."/>
            <person name="Lind A.E."/>
            <person name="van Eijk R."/>
            <person name="Schleper C."/>
            <person name="Guy L."/>
            <person name="Ettema T.J."/>
        </authorList>
    </citation>
    <scope>NUCLEOTIDE SEQUENCE</scope>
</reference>
<dbReference type="SMART" id="SM00471">
    <property type="entry name" value="HDc"/>
    <property type="match status" value="1"/>
</dbReference>
<feature type="domain" description="CBS" evidence="1">
    <location>
        <begin position="3"/>
        <end position="64"/>
    </location>
</feature>
<dbReference type="PROSITE" id="PS51832">
    <property type="entry name" value="HD_GYP"/>
    <property type="match status" value="1"/>
</dbReference>
<dbReference type="Pfam" id="PF13487">
    <property type="entry name" value="HD_5"/>
    <property type="match status" value="1"/>
</dbReference>
<dbReference type="AlphaFoldDB" id="A0A0F8YE45"/>
<proteinExistence type="predicted"/>
<dbReference type="SUPFAM" id="SSF54631">
    <property type="entry name" value="CBS-domain pair"/>
    <property type="match status" value="1"/>
</dbReference>
<gene>
    <name evidence="3" type="ORF">LCGC14_2830840</name>
</gene>
<dbReference type="PANTHER" id="PTHR45228">
    <property type="entry name" value="CYCLIC DI-GMP PHOSPHODIESTERASE TM_0186-RELATED"/>
    <property type="match status" value="1"/>
</dbReference>
<name>A0A0F8YE45_9ZZZZ</name>
<dbReference type="InterPro" id="IPR046342">
    <property type="entry name" value="CBS_dom_sf"/>
</dbReference>
<dbReference type="InterPro" id="IPR052020">
    <property type="entry name" value="Cyclic_di-GMP/3'3'-cGAMP_PDE"/>
</dbReference>
<dbReference type="CDD" id="cd00077">
    <property type="entry name" value="HDc"/>
    <property type="match status" value="1"/>
</dbReference>
<dbReference type="InterPro" id="IPR000644">
    <property type="entry name" value="CBS_dom"/>
</dbReference>
<dbReference type="InterPro" id="IPR044725">
    <property type="entry name" value="CBSX3_CBS_dom"/>
</dbReference>
<dbReference type="PROSITE" id="PS51371">
    <property type="entry name" value="CBS"/>
    <property type="match status" value="2"/>
</dbReference>
<dbReference type="Gene3D" id="3.10.580.10">
    <property type="entry name" value="CBS-domain"/>
    <property type="match status" value="1"/>
</dbReference>
<dbReference type="PANTHER" id="PTHR45228:SF5">
    <property type="entry name" value="CYCLIC DI-GMP PHOSPHODIESTERASE VC_1348-RELATED"/>
    <property type="match status" value="1"/>
</dbReference>
<comment type="caution">
    <text evidence="3">The sequence shown here is derived from an EMBL/GenBank/DDBJ whole genome shotgun (WGS) entry which is preliminary data.</text>
</comment>
<sequence length="340" mass="37572">IQARERIVTVNPEDTVTTAAKRMAENGIGCLIVADEQHKLVGIVSERDIIDRVVGAAGGFVDPLEKLVRDIMMSSVVTCSPGTSIETIQKTMTDMRTRHLPITDNGIAIGMISTRDVMAYQCDKANTTRDITIFAMAKLAESRDPETGSHLERVCSYARALAEELATNKKHAEKIDDEFIQLIYSTAPLHDIGKIGIPDHVLLKPGRLDDREFEIMKKHAALGADTLNLALKRYPEAEYLLMARDIAASHHERVDGLGYPGGLVGDEIPLSARIFAPADVYDALVSKRIYKSAFNHDVAKSILIDGKGTQFDSDVIEAFLCHEHDFLQIKERYKDTELAA</sequence>
<evidence type="ECO:0000259" key="2">
    <source>
        <dbReference type="PROSITE" id="PS51832"/>
    </source>
</evidence>
<evidence type="ECO:0000313" key="3">
    <source>
        <dbReference type="EMBL" id="KKK79703.1"/>
    </source>
</evidence>
<accession>A0A0F8YE45</accession>
<protein>
    <recommendedName>
        <fullName evidence="4">HD-GYP domain-containing protein</fullName>
    </recommendedName>
</protein>
<organism evidence="3">
    <name type="scientific">marine sediment metagenome</name>
    <dbReference type="NCBI Taxonomy" id="412755"/>
    <lineage>
        <taxon>unclassified sequences</taxon>
        <taxon>metagenomes</taxon>
        <taxon>ecological metagenomes</taxon>
    </lineage>
</organism>
<dbReference type="SMART" id="SM00116">
    <property type="entry name" value="CBS"/>
    <property type="match status" value="2"/>
</dbReference>
<dbReference type="Pfam" id="PF00571">
    <property type="entry name" value="CBS"/>
    <property type="match status" value="2"/>
</dbReference>
<feature type="domain" description="CBS" evidence="1">
    <location>
        <begin position="72"/>
        <end position="128"/>
    </location>
</feature>